<dbReference type="EMBL" id="JAIBSC010000046">
    <property type="protein sequence ID" value="KAH1904595.1"/>
    <property type="molecule type" value="Genomic_DNA"/>
</dbReference>
<dbReference type="EC" id="2.7.2.1" evidence="5"/>
<dbReference type="InterPro" id="IPR000890">
    <property type="entry name" value="Aliphatic_acid_kin_short-chain"/>
</dbReference>
<keyword evidence="2 5" id="KW-0547">Nucleotide-binding</keyword>
<feature type="binding site" evidence="5">
    <location>
        <begin position="285"/>
        <end position="289"/>
    </location>
    <ligand>
        <name>ATP</name>
        <dbReference type="ChEBI" id="CHEBI:30616"/>
    </ligand>
</feature>
<accession>A0A8H4HUI1</accession>
<dbReference type="PANTHER" id="PTHR21060:SF15">
    <property type="entry name" value="ACETATE KINASE-RELATED"/>
    <property type="match status" value="1"/>
</dbReference>
<dbReference type="Gene3D" id="3.30.420.40">
    <property type="match status" value="2"/>
</dbReference>
<dbReference type="GO" id="GO:0008776">
    <property type="term" value="F:acetate kinase activity"/>
    <property type="evidence" value="ECO:0007669"/>
    <property type="project" value="UniProtKB-UniRule"/>
</dbReference>
<dbReference type="NCBIfam" id="TIGR00016">
    <property type="entry name" value="ackA"/>
    <property type="match status" value="1"/>
</dbReference>
<evidence type="ECO:0000256" key="2">
    <source>
        <dbReference type="ARBA" id="ARBA00022741"/>
    </source>
</evidence>
<dbReference type="HAMAP" id="MF_00020">
    <property type="entry name" value="Acetate_kinase"/>
    <property type="match status" value="1"/>
</dbReference>
<proteinExistence type="inferred from homology"/>
<dbReference type="PROSITE" id="PS01075">
    <property type="entry name" value="ACETATE_KINASE_1"/>
    <property type="match status" value="1"/>
</dbReference>
<dbReference type="GO" id="GO:0006083">
    <property type="term" value="P:acetate metabolic process"/>
    <property type="evidence" value="ECO:0007669"/>
    <property type="project" value="TreeGrafter"/>
</dbReference>
<dbReference type="PROSITE" id="PS01076">
    <property type="entry name" value="ACETATE_KINASE_2"/>
    <property type="match status" value="1"/>
</dbReference>
<comment type="catalytic activity">
    <reaction evidence="5">
        <text>acetate + ATP = acetyl phosphate + ADP</text>
        <dbReference type="Rhea" id="RHEA:11352"/>
        <dbReference type="ChEBI" id="CHEBI:22191"/>
        <dbReference type="ChEBI" id="CHEBI:30089"/>
        <dbReference type="ChEBI" id="CHEBI:30616"/>
        <dbReference type="ChEBI" id="CHEBI:456216"/>
        <dbReference type="EC" id="2.7.2.1"/>
    </reaction>
</comment>
<dbReference type="GO" id="GO:0005524">
    <property type="term" value="F:ATP binding"/>
    <property type="evidence" value="ECO:0007669"/>
    <property type="project" value="UniProtKB-KW"/>
</dbReference>
<comment type="pathway">
    <text evidence="5">Metabolic intermediate biosynthesis; acetyl-CoA biosynthesis; acetyl-CoA from acetate: step 1/2.</text>
</comment>
<protein>
    <recommendedName>
        <fullName evidence="5">Probable acetate kinase</fullName>
        <ecNumber evidence="5">2.7.2.1</ecNumber>
    </recommendedName>
    <alternativeName>
        <fullName evidence="5">Acetokinase</fullName>
    </alternativeName>
</protein>
<dbReference type="PRINTS" id="PR00471">
    <property type="entry name" value="ACETATEKNASE"/>
</dbReference>
<keyword evidence="1 5" id="KW-0808">Transferase</keyword>
<dbReference type="PANTHER" id="PTHR21060">
    <property type="entry name" value="ACETATE KINASE"/>
    <property type="match status" value="1"/>
</dbReference>
<evidence type="ECO:0000256" key="1">
    <source>
        <dbReference type="ARBA" id="ARBA00022679"/>
    </source>
</evidence>
<keyword evidence="5" id="KW-0479">Metal-binding</keyword>
<feature type="binding site" evidence="5">
    <location>
        <position position="474"/>
    </location>
    <ligand>
        <name>Mg(2+)</name>
        <dbReference type="ChEBI" id="CHEBI:18420"/>
    </ligand>
</feature>
<evidence type="ECO:0000256" key="3">
    <source>
        <dbReference type="ARBA" id="ARBA00022777"/>
    </source>
</evidence>
<feature type="binding site" evidence="5">
    <location>
        <position position="89"/>
    </location>
    <ligand>
        <name>ATP</name>
        <dbReference type="ChEBI" id="CHEBI:30616"/>
    </ligand>
</feature>
<name>A0A8H4HUI1_ASPFM</name>
<dbReference type="InterPro" id="IPR023865">
    <property type="entry name" value="Aliphatic_acid_kinase_CS"/>
</dbReference>
<feature type="active site" description="Proton donor/acceptor" evidence="5">
    <location>
        <position position="225"/>
    </location>
</feature>
<feature type="site" description="Transition state stabilizer" evidence="5">
    <location>
        <position position="318"/>
    </location>
</feature>
<comment type="similarity">
    <text evidence="5">Belongs to the acetokinase family.</text>
</comment>
<keyword evidence="5" id="KW-0460">Magnesium</keyword>
<dbReference type="GO" id="GO:0006085">
    <property type="term" value="P:acetyl-CoA biosynthetic process"/>
    <property type="evidence" value="ECO:0007669"/>
    <property type="project" value="UniProtKB-UniRule"/>
</dbReference>
<dbReference type="InterPro" id="IPR043129">
    <property type="entry name" value="ATPase_NBD"/>
</dbReference>
<evidence type="ECO:0000313" key="6">
    <source>
        <dbReference type="EMBL" id="KAH1904595.1"/>
    </source>
</evidence>
<evidence type="ECO:0000313" key="7">
    <source>
        <dbReference type="Proteomes" id="UP000813423"/>
    </source>
</evidence>
<dbReference type="SUPFAM" id="SSF53067">
    <property type="entry name" value="Actin-like ATPase domain"/>
    <property type="match status" value="2"/>
</dbReference>
<comment type="caution">
    <text evidence="5">Lacks conserved residue(s) required for the propagation of feature annotation.</text>
</comment>
<feature type="binding site" evidence="5">
    <location>
        <position position="82"/>
    </location>
    <ligand>
        <name>Mg(2+)</name>
        <dbReference type="ChEBI" id="CHEBI:18420"/>
    </ligand>
</feature>
<dbReference type="AlphaFoldDB" id="A0A8H4HUI1"/>
<dbReference type="Proteomes" id="UP000813423">
    <property type="component" value="Unassembled WGS sequence"/>
</dbReference>
<dbReference type="Pfam" id="PF00871">
    <property type="entry name" value="Acetate_kinase"/>
    <property type="match status" value="1"/>
</dbReference>
<gene>
    <name evidence="6" type="ORF">KXV57_006370</name>
</gene>
<feature type="site" description="Transition state stabilizer" evidence="5">
    <location>
        <position position="257"/>
    </location>
</feature>
<evidence type="ECO:0000256" key="4">
    <source>
        <dbReference type="ARBA" id="ARBA00022840"/>
    </source>
</evidence>
<feature type="binding site" evidence="5">
    <location>
        <position position="169"/>
    </location>
    <ligand>
        <name>substrate</name>
    </ligand>
</feature>
<reference evidence="6" key="1">
    <citation type="submission" date="2021-08" db="EMBL/GenBank/DDBJ databases">
        <title>Global Aspergillus fumigatus from environmental and clinical sources.</title>
        <authorList>
            <person name="Barber A."/>
            <person name="Sae-Ong T."/>
        </authorList>
    </citation>
    <scope>NUCLEOTIDE SEQUENCE</scope>
    <source>
        <strain evidence="6">NRZ-2016-071</strain>
    </source>
</reference>
<keyword evidence="3 5" id="KW-0418">Kinase</keyword>
<dbReference type="InterPro" id="IPR004372">
    <property type="entry name" value="Ac/propionate_kinase"/>
</dbReference>
<organism evidence="6 7">
    <name type="scientific">Aspergillus fumigatus</name>
    <name type="common">Neosartorya fumigata</name>
    <dbReference type="NCBI Taxonomy" id="746128"/>
    <lineage>
        <taxon>Eukaryota</taxon>
        <taxon>Fungi</taxon>
        <taxon>Dikarya</taxon>
        <taxon>Ascomycota</taxon>
        <taxon>Pezizomycotina</taxon>
        <taxon>Eurotiomycetes</taxon>
        <taxon>Eurotiomycetidae</taxon>
        <taxon>Eurotiales</taxon>
        <taxon>Aspergillaceae</taxon>
        <taxon>Aspergillus</taxon>
        <taxon>Aspergillus subgen. Fumigati</taxon>
    </lineage>
</organism>
<keyword evidence="4 5" id="KW-0067">ATP-binding</keyword>
<comment type="caution">
    <text evidence="6">The sequence shown here is derived from an EMBL/GenBank/DDBJ whole genome shotgun (WGS) entry which is preliminary data.</text>
</comment>
<sequence>MNRPLTSPGTTTADRRQHNGQTVFISGGPIMAENHPTRELAQYNIPVWPSAIIQVTLLLPYAFPNFPSLLSNMAHKTILSVNAGSSSVKITFYTLENPPKAIVNAQISGITAPPLKLKYTRGSEEHKEEVKDRLSTPQDAFKFLLQRCFSDPELSEVTSPEDLAYICHRVVHGGDYNESVVITNDTYHRLEELENLAPLHNYSALEIIRTCKQEIPNVKSVTFFDSAFHQTMPEHVKTYPIDQGIAKANGLRKYGFHGISYSFILRSVAEFLKKPVEETNIIAMHLGSGASMCAIRNGKSVDTTMGLTPLAGLPGATRSGSIDPSLVFHYTNEAGNLSPASTKEMHISRAEEILNKQSGWKALTGTTDFSKIAVENPPSHAHKLAFDIVVDRILGFVGNYFVKLDGQVDAIVFAGGIGEKSALLRKVLVEKARCLRVAVDTAANETGPAEDQTVLDISKEAGKGPRVLVCQTDEQFEMAYNCILTYDK</sequence>
<comment type="cofactor">
    <cofactor evidence="5">
        <name>Mg(2+)</name>
        <dbReference type="ChEBI" id="CHEBI:18420"/>
    </cofactor>
</comment>
<dbReference type="GO" id="GO:0000287">
    <property type="term" value="F:magnesium ion binding"/>
    <property type="evidence" value="ECO:0007669"/>
    <property type="project" value="UniProtKB-UniRule"/>
</dbReference>
<evidence type="ECO:0000256" key="5">
    <source>
        <dbReference type="HAMAP-Rule" id="MF_03131"/>
    </source>
</evidence>